<keyword evidence="4 5" id="KW-0413">Isomerase</keyword>
<dbReference type="EMBL" id="CP025334">
    <property type="protein sequence ID" value="AZT97835.1"/>
    <property type="molecule type" value="Genomic_DNA"/>
</dbReference>
<evidence type="ECO:0000313" key="15">
    <source>
        <dbReference type="Proteomes" id="UP000234289"/>
    </source>
</evidence>
<dbReference type="Proteomes" id="UP000234289">
    <property type="component" value="Unassembled WGS sequence"/>
</dbReference>
<dbReference type="HAMAP" id="MF_01080">
    <property type="entry name" value="TruB_bact"/>
    <property type="match status" value="1"/>
</dbReference>
<dbReference type="AlphaFoldDB" id="A0A2A3X013"/>
<evidence type="ECO:0000256" key="2">
    <source>
        <dbReference type="ARBA" id="ARBA00005642"/>
    </source>
</evidence>
<dbReference type="PANTHER" id="PTHR13767">
    <property type="entry name" value="TRNA-PSEUDOURIDINE SYNTHASE"/>
    <property type="match status" value="1"/>
</dbReference>
<dbReference type="GO" id="GO:0031119">
    <property type="term" value="P:tRNA pseudouridine synthesis"/>
    <property type="evidence" value="ECO:0007669"/>
    <property type="project" value="UniProtKB-UniRule"/>
</dbReference>
<evidence type="ECO:0000313" key="11">
    <source>
        <dbReference type="EMBL" id="PCC45586.1"/>
    </source>
</evidence>
<organism evidence="10 14">
    <name type="scientific">Brevibacterium aurantiacum</name>
    <dbReference type="NCBI Taxonomy" id="273384"/>
    <lineage>
        <taxon>Bacteria</taxon>
        <taxon>Bacillati</taxon>
        <taxon>Actinomycetota</taxon>
        <taxon>Actinomycetes</taxon>
        <taxon>Micrococcales</taxon>
        <taxon>Brevibacteriaceae</taxon>
        <taxon>Brevibacterium</taxon>
    </lineage>
</organism>
<dbReference type="InterPro" id="IPR014780">
    <property type="entry name" value="tRNA_psdUridine_synth_TruB"/>
</dbReference>
<dbReference type="EMBL" id="CP025330">
    <property type="protein sequence ID" value="AZT94029.1"/>
    <property type="molecule type" value="Genomic_DNA"/>
</dbReference>
<protein>
    <recommendedName>
        <fullName evidence="5">tRNA pseudouridine synthase B</fullName>
        <ecNumber evidence="5">5.4.99.25</ecNumber>
    </recommendedName>
    <alternativeName>
        <fullName evidence="5">tRNA pseudouridine(55) synthase</fullName>
        <shortName evidence="5">Psi55 synthase</shortName>
    </alternativeName>
    <alternativeName>
        <fullName evidence="5">tRNA pseudouridylate synthase</fullName>
    </alternativeName>
    <alternativeName>
        <fullName evidence="5">tRNA-uridine isomerase</fullName>
    </alternativeName>
</protein>
<dbReference type="Proteomes" id="UP000217564">
    <property type="component" value="Unassembled WGS sequence"/>
</dbReference>
<evidence type="ECO:0000259" key="6">
    <source>
        <dbReference type="Pfam" id="PF01509"/>
    </source>
</evidence>
<dbReference type="GO" id="GO:0003723">
    <property type="term" value="F:RNA binding"/>
    <property type="evidence" value="ECO:0007669"/>
    <property type="project" value="InterPro"/>
</dbReference>
<evidence type="ECO:0000313" key="14">
    <source>
        <dbReference type="Proteomes" id="UP000218377"/>
    </source>
</evidence>
<dbReference type="Pfam" id="PF16198">
    <property type="entry name" value="TruB_C_2"/>
    <property type="match status" value="1"/>
</dbReference>
<dbReference type="Proteomes" id="UP000283000">
    <property type="component" value="Chromosome"/>
</dbReference>
<dbReference type="EC" id="5.4.99.25" evidence="5"/>
<feature type="active site" description="Nucleophile" evidence="5">
    <location>
        <position position="43"/>
    </location>
</feature>
<dbReference type="EMBL" id="NRGP01000022">
    <property type="protein sequence ID" value="PCC45586.1"/>
    <property type="molecule type" value="Genomic_DNA"/>
</dbReference>
<evidence type="ECO:0000313" key="16">
    <source>
        <dbReference type="Proteomes" id="UP000282731"/>
    </source>
</evidence>
<dbReference type="EMBL" id="FXZG01000006">
    <property type="protein sequence ID" value="SMX77898.1"/>
    <property type="molecule type" value="Genomic_DNA"/>
</dbReference>
<evidence type="ECO:0000313" key="9">
    <source>
        <dbReference type="EMBL" id="AZT97835.1"/>
    </source>
</evidence>
<evidence type="ECO:0000313" key="13">
    <source>
        <dbReference type="Proteomes" id="UP000217564"/>
    </source>
</evidence>
<dbReference type="PANTHER" id="PTHR13767:SF2">
    <property type="entry name" value="PSEUDOURIDYLATE SYNTHASE TRUB1"/>
    <property type="match status" value="1"/>
</dbReference>
<feature type="domain" description="tRNA pseudouridylate synthase B C-terminal" evidence="7">
    <location>
        <begin position="186"/>
        <end position="223"/>
    </location>
</feature>
<dbReference type="RefSeq" id="WP_096157245.1">
    <property type="nucleotide sequence ID" value="NZ_CP025330.1"/>
</dbReference>
<name>A0A2A3X013_BREAU</name>
<evidence type="ECO:0000256" key="1">
    <source>
        <dbReference type="ARBA" id="ARBA00000385"/>
    </source>
</evidence>
<dbReference type="InterPro" id="IPR020103">
    <property type="entry name" value="PsdUridine_synth_cat_dom_sf"/>
</dbReference>
<evidence type="ECO:0000256" key="4">
    <source>
        <dbReference type="ARBA" id="ARBA00023235"/>
    </source>
</evidence>
<proteinExistence type="inferred from homology"/>
<dbReference type="GO" id="GO:0160148">
    <property type="term" value="F:tRNA pseudouridine(55) synthase activity"/>
    <property type="evidence" value="ECO:0007669"/>
    <property type="project" value="UniProtKB-EC"/>
</dbReference>
<dbReference type="Proteomes" id="UP000282731">
    <property type="component" value="Chromosome"/>
</dbReference>
<dbReference type="InterPro" id="IPR002501">
    <property type="entry name" value="PsdUridine_synth_N"/>
</dbReference>
<accession>A0A2H1IRV9</accession>
<keyword evidence="3 5" id="KW-0819">tRNA processing</keyword>
<dbReference type="Pfam" id="PF01509">
    <property type="entry name" value="TruB_N"/>
    <property type="match status" value="1"/>
</dbReference>
<reference evidence="16 17" key="5">
    <citation type="submission" date="2019-01" db="EMBL/GenBank/DDBJ databases">
        <title>Comparative genomic analysis of Brevibacterium aurantiacum sheds light on its evolution and its adaptation to smear-ripened cheeses.</title>
        <authorList>
            <person name="Moineau S."/>
        </authorList>
    </citation>
    <scope>NUCLEOTIDE SEQUENCE [LARGE SCALE GENOMIC DNA]</scope>
    <source>
        <strain evidence="8 17">SMQ-1417</strain>
        <strain evidence="9 16">SMQ-1420</strain>
    </source>
</reference>
<reference evidence="12" key="2">
    <citation type="submission" date="2017-03" db="EMBL/GenBank/DDBJ databases">
        <authorList>
            <person name="Afonso C.L."/>
            <person name="Miller P.J."/>
            <person name="Scott M.A."/>
            <person name="Spackman E."/>
            <person name="Goraichik I."/>
            <person name="Dimitrov K.M."/>
            <person name="Suarez D.L."/>
            <person name="Swayne D.E."/>
        </authorList>
    </citation>
    <scope>NUCLEOTIDE SEQUENCE [LARGE SCALE GENOMIC DNA]</scope>
    <source>
        <strain evidence="12">CNRZ 920</strain>
    </source>
</reference>
<gene>
    <name evidence="5" type="primary">truB</name>
    <name evidence="12" type="ORF">BAUR920_01356</name>
    <name evidence="11" type="ORF">CIK64_15130</name>
    <name evidence="10" type="ORF">CIK79_01500</name>
    <name evidence="8" type="ORF">CXR23_13475</name>
    <name evidence="9" type="ORF">CXR27_13150</name>
</gene>
<reference evidence="13 14" key="1">
    <citation type="journal article" date="2017" name="Elife">
        <title>Extensive horizontal gene transfer in cheese-associated bacteria.</title>
        <authorList>
            <person name="Bonham K.S."/>
            <person name="Wolfe B.E."/>
            <person name="Dutton R.J."/>
        </authorList>
    </citation>
    <scope>NUCLEOTIDE SEQUENCE [LARGE SCALE GENOMIC DNA]</scope>
    <source>
        <strain evidence="11 13">947_7</strain>
        <strain evidence="10 14">JB5</strain>
    </source>
</reference>
<dbReference type="NCBIfam" id="TIGR00431">
    <property type="entry name" value="TruB"/>
    <property type="match status" value="1"/>
</dbReference>
<sequence length="336" mass="34735">MSDTSPQGVLVCDKPQGLTSHGVVSRIRRWYGTRKVGHAGTLDPMATGVLVLGLGRGTKLLGYITGVSKTYLATIRLGSATPTDDADSEPDLFAEASALSAVTDTRIAQGVSALTGPIDQVPSAVSAIKVNGQRSYARVRAGEEVELKARRVEISNFTILDTRYSVAEGHIDVDVEVDCSSGTYVRALARDLGTSLGVHGHLTALRRTRVGAFGLDQAVTIPDDLDTEAPALTPLAEVARTLLLSVHVDAGEAKALMQGKIIPWQAGDIVPARASDSSTVDAADAGAAVEVAGGAEHEGGASAEVAVIFGTELVSIAEVRADGGLKSLTAFAIDLA</sequence>
<reference evidence="15" key="3">
    <citation type="submission" date="2017-03" db="EMBL/GenBank/DDBJ databases">
        <authorList>
            <person name="Monnet C."/>
        </authorList>
    </citation>
    <scope>NUCLEOTIDE SEQUENCE [LARGE SCALE GENOMIC DNA]</scope>
    <source>
        <strain evidence="15">CNRZ 920</strain>
    </source>
</reference>
<dbReference type="SUPFAM" id="SSF55120">
    <property type="entry name" value="Pseudouridine synthase"/>
    <property type="match status" value="1"/>
</dbReference>
<accession>A0A2A3X013</accession>
<evidence type="ECO:0000256" key="5">
    <source>
        <dbReference type="HAMAP-Rule" id="MF_01080"/>
    </source>
</evidence>
<dbReference type="GO" id="GO:1990481">
    <property type="term" value="P:mRNA pseudouridine synthesis"/>
    <property type="evidence" value="ECO:0007669"/>
    <property type="project" value="TreeGrafter"/>
</dbReference>
<evidence type="ECO:0000256" key="3">
    <source>
        <dbReference type="ARBA" id="ARBA00022694"/>
    </source>
</evidence>
<evidence type="ECO:0000313" key="12">
    <source>
        <dbReference type="EMBL" id="SMX77898.1"/>
    </source>
</evidence>
<evidence type="ECO:0000313" key="10">
    <source>
        <dbReference type="EMBL" id="PCC17083.1"/>
    </source>
</evidence>
<comment type="catalytic activity">
    <reaction evidence="1 5">
        <text>uridine(55) in tRNA = pseudouridine(55) in tRNA</text>
        <dbReference type="Rhea" id="RHEA:42532"/>
        <dbReference type="Rhea" id="RHEA-COMP:10101"/>
        <dbReference type="Rhea" id="RHEA-COMP:10102"/>
        <dbReference type="ChEBI" id="CHEBI:65314"/>
        <dbReference type="ChEBI" id="CHEBI:65315"/>
        <dbReference type="EC" id="5.4.99.25"/>
    </reaction>
</comment>
<evidence type="ECO:0000313" key="17">
    <source>
        <dbReference type="Proteomes" id="UP000283000"/>
    </source>
</evidence>
<feature type="domain" description="Pseudouridine synthase II N-terminal" evidence="6">
    <location>
        <begin position="28"/>
        <end position="185"/>
    </location>
</feature>
<dbReference type="Gene3D" id="3.30.2350.10">
    <property type="entry name" value="Pseudouridine synthase"/>
    <property type="match status" value="1"/>
</dbReference>
<evidence type="ECO:0000259" key="7">
    <source>
        <dbReference type="Pfam" id="PF16198"/>
    </source>
</evidence>
<dbReference type="EMBL" id="NRGX01000001">
    <property type="protein sequence ID" value="PCC17083.1"/>
    <property type="molecule type" value="Genomic_DNA"/>
</dbReference>
<comment type="similarity">
    <text evidence="2 5">Belongs to the pseudouridine synthase TruB family. Type 1 subfamily.</text>
</comment>
<dbReference type="CDD" id="cd02573">
    <property type="entry name" value="PseudoU_synth_EcTruB"/>
    <property type="match status" value="1"/>
</dbReference>
<dbReference type="Proteomes" id="UP000218377">
    <property type="component" value="Unassembled WGS sequence"/>
</dbReference>
<reference evidence="16 17" key="4">
    <citation type="submission" date="2017-12" db="EMBL/GenBank/DDBJ databases">
        <authorList>
            <person name="Levesque S."/>
        </authorList>
    </citation>
    <scope>NUCLEOTIDE SEQUENCE [LARGE SCALE GENOMIC DNA]</scope>
    <source>
        <strain evidence="8 17">SMQ-1417</strain>
        <strain evidence="9 16">SMQ-1420</strain>
    </source>
</reference>
<dbReference type="InterPro" id="IPR032819">
    <property type="entry name" value="TruB_C"/>
</dbReference>
<evidence type="ECO:0000313" key="8">
    <source>
        <dbReference type="EMBL" id="AZT94029.1"/>
    </source>
</evidence>
<comment type="function">
    <text evidence="5">Responsible for synthesis of pseudouridine from uracil-55 in the psi GC loop of transfer RNAs.</text>
</comment>